<protein>
    <submittedName>
        <fullName evidence="3">Probable signal peptide protein</fullName>
    </submittedName>
</protein>
<sequence>MGATMHKSLKHLIVVAGFAPLLAFAQAAGADADKTAAIKELLTVMNVDQAIRGQGEALENSAKQEAPLVLEQALVENKSLNDKQKQAAVDKLKKNGAVQRMTDGAGKAFETDGFRKDALQAHYDSLSKYYSAQEIKDLTTFLKTPSGQKFMTNQGKAMQEVWGGVMQKYGPQVGKAMRDMADKEIAAASK</sequence>
<dbReference type="HOGENOM" id="CLU_1375930_0_0_4"/>
<keyword evidence="4" id="KW-1185">Reference proteome</keyword>
<dbReference type="EnsemblBacteria" id="CAD14604">
    <property type="protein sequence ID" value="CAD14604"/>
    <property type="gene ID" value="RSc0902"/>
</dbReference>
<dbReference type="Proteomes" id="UP000001436">
    <property type="component" value="Chromosome"/>
</dbReference>
<organism evidence="3 4">
    <name type="scientific">Ralstonia nicotianae (strain ATCC BAA-1114 / GMI1000)</name>
    <name type="common">Ralstonia solanacearum</name>
    <dbReference type="NCBI Taxonomy" id="267608"/>
    <lineage>
        <taxon>Bacteria</taxon>
        <taxon>Pseudomonadati</taxon>
        <taxon>Pseudomonadota</taxon>
        <taxon>Betaproteobacteria</taxon>
        <taxon>Burkholderiales</taxon>
        <taxon>Burkholderiaceae</taxon>
        <taxon>Ralstonia</taxon>
        <taxon>Ralstonia solanacearum species complex</taxon>
    </lineage>
</organism>
<gene>
    <name evidence="3" type="ordered locus">RSc0902</name>
</gene>
<reference evidence="3 4" key="1">
    <citation type="journal article" date="2002" name="Nature">
        <title>Genome sequence of the plant pathogen Ralstonia solanacearum.</title>
        <authorList>
            <person name="Salanoubat M."/>
            <person name="Genin S."/>
            <person name="Artiguenave F."/>
            <person name="Gouzy J."/>
            <person name="Mangenot S."/>
            <person name="Arlat M."/>
            <person name="Billault A."/>
            <person name="Brottier P."/>
            <person name="Camus J.C."/>
            <person name="Cattolico L."/>
            <person name="Chandler M."/>
            <person name="Choisne N."/>
            <person name="Claudel-Renard C."/>
            <person name="Cunnac S."/>
            <person name="Demange N."/>
            <person name="Gaspin C."/>
            <person name="Lavie M."/>
            <person name="Moisan A."/>
            <person name="Robert C."/>
            <person name="Saurin W."/>
            <person name="Schiex T."/>
            <person name="Siguier P."/>
            <person name="Thebault P."/>
            <person name="Whalen M."/>
            <person name="Wincker P."/>
            <person name="Levy M."/>
            <person name="Weissenbach J."/>
            <person name="Boucher C.A."/>
        </authorList>
    </citation>
    <scope>NUCLEOTIDE SEQUENCE [LARGE SCALE GENOMIC DNA]</scope>
    <source>
        <strain evidence="4">ATCC BAA-1114 / GMI1000</strain>
    </source>
</reference>
<keyword evidence="1" id="KW-0732">Signal</keyword>
<feature type="chain" id="PRO_5004317632" evidence="1">
    <location>
        <begin position="28"/>
        <end position="190"/>
    </location>
</feature>
<dbReference type="InterPro" id="IPR018637">
    <property type="entry name" value="DUF2059"/>
</dbReference>
<proteinExistence type="predicted"/>
<dbReference type="EMBL" id="AL646052">
    <property type="protein sequence ID" value="CAD14604.1"/>
    <property type="molecule type" value="Genomic_DNA"/>
</dbReference>
<feature type="signal peptide" evidence="1">
    <location>
        <begin position="1"/>
        <end position="27"/>
    </location>
</feature>
<feature type="domain" description="DUF2059" evidence="2">
    <location>
        <begin position="119"/>
        <end position="173"/>
    </location>
</feature>
<evidence type="ECO:0000313" key="3">
    <source>
        <dbReference type="EMBL" id="CAD14604.1"/>
    </source>
</evidence>
<evidence type="ECO:0000259" key="2">
    <source>
        <dbReference type="Pfam" id="PF09832"/>
    </source>
</evidence>
<dbReference type="Pfam" id="PF09832">
    <property type="entry name" value="DUF2059"/>
    <property type="match status" value="1"/>
</dbReference>
<dbReference type="KEGG" id="rso:RSc0902"/>
<evidence type="ECO:0000313" key="4">
    <source>
        <dbReference type="Proteomes" id="UP000001436"/>
    </source>
</evidence>
<name>Q8Y0Z1_RALN1</name>
<accession>Q8Y0Z1</accession>
<evidence type="ECO:0000256" key="1">
    <source>
        <dbReference type="SAM" id="SignalP"/>
    </source>
</evidence>
<dbReference type="AlphaFoldDB" id="Q8Y0Z1"/>
<dbReference type="eggNOG" id="COG3184">
    <property type="taxonomic scope" value="Bacteria"/>
</dbReference>
<dbReference type="STRING" id="267608.RSc0902"/>